<keyword evidence="1" id="KW-1133">Transmembrane helix</keyword>
<protein>
    <submittedName>
        <fullName evidence="2">ABC-2 type transport system permease protein</fullName>
    </submittedName>
</protein>
<dbReference type="Proteomes" id="UP000295388">
    <property type="component" value="Unassembled WGS sequence"/>
</dbReference>
<keyword evidence="1" id="KW-0472">Membrane</keyword>
<name>A0A4R6JD76_9ACTN</name>
<feature type="transmembrane region" description="Helical" evidence="1">
    <location>
        <begin position="162"/>
        <end position="184"/>
    </location>
</feature>
<feature type="transmembrane region" description="Helical" evidence="1">
    <location>
        <begin position="64"/>
        <end position="85"/>
    </location>
</feature>
<dbReference type="OrthoDB" id="5188656at2"/>
<dbReference type="RefSeq" id="WP_133805242.1">
    <property type="nucleotide sequence ID" value="NZ_SNWQ01000031.1"/>
</dbReference>
<accession>A0A4R6JD76</accession>
<reference evidence="2 3" key="1">
    <citation type="submission" date="2019-03" db="EMBL/GenBank/DDBJ databases">
        <title>Genomic Encyclopedia of Type Strains, Phase III (KMG-III): the genomes of soil and plant-associated and newly described type strains.</title>
        <authorList>
            <person name="Whitman W."/>
        </authorList>
    </citation>
    <scope>NUCLEOTIDE SEQUENCE [LARGE SCALE GENOMIC DNA]</scope>
    <source>
        <strain evidence="2 3">VKM Ac-2527</strain>
    </source>
</reference>
<feature type="transmembrane region" description="Helical" evidence="1">
    <location>
        <begin position="191"/>
        <end position="209"/>
    </location>
</feature>
<proteinExistence type="predicted"/>
<evidence type="ECO:0000313" key="3">
    <source>
        <dbReference type="Proteomes" id="UP000295388"/>
    </source>
</evidence>
<sequence length="269" mass="28163">MPNLLPAGRAFRAEWTKLRTVSSTGWTLLMVVVLTTAVGALVAWDLTPPGCDRSDPSCDFDLTKLSLSGVYVGQAAVVVLAVLAVTSEYDAGMIRSTLTACPRRLTVVAAKAAVLASVVLLASVFSVLGSLVAGRELLARNGFTAAEGYRPLSLGDGSTLRAYGGTVLYLGLVALVALGIGFAVRHTGGTVTLVLGLFYLAPIITIAVTNPRWKEWIEQLSPTSAGMSVQATLRLDELSISPWRGLGVLALYAVGSILAGALAFRLRDS</sequence>
<comment type="caution">
    <text evidence="2">The sequence shown here is derived from an EMBL/GenBank/DDBJ whole genome shotgun (WGS) entry which is preliminary data.</text>
</comment>
<gene>
    <name evidence="2" type="ORF">EV643_13171</name>
</gene>
<feature type="transmembrane region" description="Helical" evidence="1">
    <location>
        <begin position="105"/>
        <end position="128"/>
    </location>
</feature>
<evidence type="ECO:0000313" key="2">
    <source>
        <dbReference type="EMBL" id="TDO33803.1"/>
    </source>
</evidence>
<dbReference type="EMBL" id="SNWQ01000031">
    <property type="protein sequence ID" value="TDO33803.1"/>
    <property type="molecule type" value="Genomic_DNA"/>
</dbReference>
<dbReference type="Pfam" id="PF12730">
    <property type="entry name" value="ABC2_membrane_4"/>
    <property type="match status" value="1"/>
</dbReference>
<feature type="transmembrane region" description="Helical" evidence="1">
    <location>
        <begin position="243"/>
        <end position="264"/>
    </location>
</feature>
<feature type="transmembrane region" description="Helical" evidence="1">
    <location>
        <begin position="21"/>
        <end position="44"/>
    </location>
</feature>
<organism evidence="2 3">
    <name type="scientific">Kribbella caucasensis</name>
    <dbReference type="NCBI Taxonomy" id="2512215"/>
    <lineage>
        <taxon>Bacteria</taxon>
        <taxon>Bacillati</taxon>
        <taxon>Actinomycetota</taxon>
        <taxon>Actinomycetes</taxon>
        <taxon>Propionibacteriales</taxon>
        <taxon>Kribbellaceae</taxon>
        <taxon>Kribbella</taxon>
    </lineage>
</organism>
<evidence type="ECO:0000256" key="1">
    <source>
        <dbReference type="SAM" id="Phobius"/>
    </source>
</evidence>
<keyword evidence="1" id="KW-0812">Transmembrane</keyword>
<dbReference type="AlphaFoldDB" id="A0A4R6JD76"/>
<keyword evidence="3" id="KW-1185">Reference proteome</keyword>